<reference evidence="2" key="1">
    <citation type="submission" date="2022-10" db="EMBL/GenBank/DDBJ databases">
        <title>Description of Fervidibacillus gen. nov. in the family Fervidibacillaceae fam. nov. with two species, Fervidibacillus albus sp. nov., and Fervidibacillus halotolerans sp. nov., isolated from tidal flat sediments.</title>
        <authorList>
            <person name="Kwon K.K."/>
            <person name="Yang S.-H."/>
        </authorList>
    </citation>
    <scope>NUCLEOTIDE SEQUENCE</scope>
    <source>
        <strain evidence="2">JCM 19140</strain>
    </source>
</reference>
<sequence>MYNYQSFCNNDLVVERIPPLYELVWKKEESNFIHQFYRHLTYPGFQGIVATNEMQELVGYAYGYISTKGQYYHELLRSTLEQDNQDFWLKDCFELVELGVHPLFRNQQIASKLLDHLFSNVTNTTALLTTQVDNTAARNLYSKHGWQAVNQQFLPNTIAPYVIMGKVLKKTSTIK</sequence>
<comment type="caution">
    <text evidence="2">The sequence shown here is derived from an EMBL/GenBank/DDBJ whole genome shotgun (WGS) entry which is preliminary data.</text>
</comment>
<dbReference type="RefSeq" id="WP_263073987.1">
    <property type="nucleotide sequence ID" value="NZ_JAOUSF010000005.1"/>
</dbReference>
<keyword evidence="2" id="KW-0808">Transferase</keyword>
<dbReference type="AlphaFoldDB" id="A0AAE3IUH4"/>
<keyword evidence="2" id="KW-0012">Acyltransferase</keyword>
<feature type="domain" description="N-acetyltransferase" evidence="1">
    <location>
        <begin position="1"/>
        <end position="169"/>
    </location>
</feature>
<keyword evidence="3" id="KW-1185">Reference proteome</keyword>
<dbReference type="PROSITE" id="PS51186">
    <property type="entry name" value="GNAT"/>
    <property type="match status" value="1"/>
</dbReference>
<dbReference type="CDD" id="cd04301">
    <property type="entry name" value="NAT_SF"/>
    <property type="match status" value="1"/>
</dbReference>
<organism evidence="2 3">
    <name type="scientific">Perspicuibacillus lycopersici</name>
    <dbReference type="NCBI Taxonomy" id="1325689"/>
    <lineage>
        <taxon>Bacteria</taxon>
        <taxon>Bacillati</taxon>
        <taxon>Bacillota</taxon>
        <taxon>Bacilli</taxon>
        <taxon>Bacillales</taxon>
        <taxon>Bacillaceae</taxon>
        <taxon>Perspicuibacillus</taxon>
    </lineage>
</organism>
<dbReference type="Pfam" id="PF00583">
    <property type="entry name" value="Acetyltransf_1"/>
    <property type="match status" value="1"/>
</dbReference>
<gene>
    <name evidence="2" type="ORF">OEV98_14050</name>
</gene>
<evidence type="ECO:0000313" key="3">
    <source>
        <dbReference type="Proteomes" id="UP001209318"/>
    </source>
</evidence>
<dbReference type="EC" id="2.3.1.-" evidence="2"/>
<dbReference type="SUPFAM" id="SSF55729">
    <property type="entry name" value="Acyl-CoA N-acyltransferases (Nat)"/>
    <property type="match status" value="1"/>
</dbReference>
<dbReference type="GO" id="GO:0016747">
    <property type="term" value="F:acyltransferase activity, transferring groups other than amino-acyl groups"/>
    <property type="evidence" value="ECO:0007669"/>
    <property type="project" value="InterPro"/>
</dbReference>
<evidence type="ECO:0000313" key="2">
    <source>
        <dbReference type="EMBL" id="MCU9614662.1"/>
    </source>
</evidence>
<protein>
    <submittedName>
        <fullName evidence="2">GNAT family N-acetyltransferase</fullName>
        <ecNumber evidence="2">2.3.1.-</ecNumber>
    </submittedName>
</protein>
<name>A0AAE3IUH4_9BACI</name>
<dbReference type="Proteomes" id="UP001209318">
    <property type="component" value="Unassembled WGS sequence"/>
</dbReference>
<dbReference type="Gene3D" id="3.40.630.30">
    <property type="match status" value="1"/>
</dbReference>
<accession>A0AAE3IUH4</accession>
<proteinExistence type="predicted"/>
<dbReference type="EMBL" id="JAOUSF010000005">
    <property type="protein sequence ID" value="MCU9614662.1"/>
    <property type="molecule type" value="Genomic_DNA"/>
</dbReference>
<dbReference type="InterPro" id="IPR000182">
    <property type="entry name" value="GNAT_dom"/>
</dbReference>
<evidence type="ECO:0000259" key="1">
    <source>
        <dbReference type="PROSITE" id="PS51186"/>
    </source>
</evidence>
<dbReference type="InterPro" id="IPR016181">
    <property type="entry name" value="Acyl_CoA_acyltransferase"/>
</dbReference>